<feature type="transmembrane region" description="Helical" evidence="2">
    <location>
        <begin position="204"/>
        <end position="224"/>
    </location>
</feature>
<proteinExistence type="predicted"/>
<sequence length="634" mass="70230">MSTNGRGSRVPPRRTRSRSYWNSSSHGRPSALRHDSDNESCSMNTSSTYYSDGGMPVSQHQRLGPLRSHLSANSYKTEGKSPGNGSSGGRGNGNGKNGVGVGRFSPHGIGAERSALKASRRHTSLRVKASPFKVTLRQSLKVTSSSSIPSLPHHSPPQTPQKRISFSFFGASLSSAGDDKSEGSDVSELSIPTVWGGRGVRFPFWFPVMALLAVFGVIVGNHAMEHKSEERIIAEQMKLAKYQLRRQEERNPPKATVAYVLPVFSCFAEDANDPYDDDTFHNAALMLKASIHRQSYKTPLSGSAYDYSMVAIFHPSAVKCGEGGQDRTGILRDLGYIVQIREEPVRLNDIKGDYLRSNAPMDNPDGTKELIRLHAYKLTDYSVVTLVDFTTLVLQPPDDMFNLIVDGGNNAPEYMSNPSIFIQDDSAKPTLPARVDIVYTRDYTTVTPTQFTTGLNLSFLPLRPSEDVFDELVSIYRRGDYSANKGWSNEGYGPFQGSMLTKGLLTYYYNGVHSNSHVELNRCTYANKADAPRLRIDDGSIQCRNKNEEDESCTDCRSVAFDDIVVADLSECNVPWTCQRNTVTLCESFTSVWFELRKEVEEAILSERPNRSLSYCSGEGGDYVPLLIPMQMKS</sequence>
<dbReference type="AlphaFoldDB" id="A0A7S4S561"/>
<evidence type="ECO:0000256" key="2">
    <source>
        <dbReference type="SAM" id="Phobius"/>
    </source>
</evidence>
<evidence type="ECO:0000313" key="3">
    <source>
        <dbReference type="EMBL" id="CAE4634716.1"/>
    </source>
</evidence>
<organism evidence="3">
    <name type="scientific">Ditylum brightwellii</name>
    <dbReference type="NCBI Taxonomy" id="49249"/>
    <lineage>
        <taxon>Eukaryota</taxon>
        <taxon>Sar</taxon>
        <taxon>Stramenopiles</taxon>
        <taxon>Ochrophyta</taxon>
        <taxon>Bacillariophyta</taxon>
        <taxon>Mediophyceae</taxon>
        <taxon>Lithodesmiophycidae</taxon>
        <taxon>Lithodesmiales</taxon>
        <taxon>Lithodesmiaceae</taxon>
        <taxon>Ditylum</taxon>
    </lineage>
</organism>
<feature type="compositionally biased region" description="Low complexity" evidence="1">
    <location>
        <begin position="1"/>
        <end position="10"/>
    </location>
</feature>
<gene>
    <name evidence="3" type="ORF">DBRI00130_LOCUS29375</name>
</gene>
<reference evidence="3" key="1">
    <citation type="submission" date="2021-01" db="EMBL/GenBank/DDBJ databases">
        <authorList>
            <person name="Corre E."/>
            <person name="Pelletier E."/>
            <person name="Niang G."/>
            <person name="Scheremetjew M."/>
            <person name="Finn R."/>
            <person name="Kale V."/>
            <person name="Holt S."/>
            <person name="Cochrane G."/>
            <person name="Meng A."/>
            <person name="Brown T."/>
            <person name="Cohen L."/>
        </authorList>
    </citation>
    <scope>NUCLEOTIDE SEQUENCE</scope>
    <source>
        <strain evidence="3">GSO104</strain>
    </source>
</reference>
<dbReference type="InterPro" id="IPR029044">
    <property type="entry name" value="Nucleotide-diphossugar_trans"/>
</dbReference>
<protein>
    <submittedName>
        <fullName evidence="3">Uncharacterized protein</fullName>
    </submittedName>
</protein>
<evidence type="ECO:0000256" key="1">
    <source>
        <dbReference type="SAM" id="MobiDB-lite"/>
    </source>
</evidence>
<feature type="compositionally biased region" description="Polar residues" evidence="1">
    <location>
        <begin position="39"/>
        <end position="50"/>
    </location>
</feature>
<feature type="compositionally biased region" description="Low complexity" evidence="1">
    <location>
        <begin position="144"/>
        <end position="153"/>
    </location>
</feature>
<feature type="compositionally biased region" description="Gly residues" evidence="1">
    <location>
        <begin position="85"/>
        <end position="101"/>
    </location>
</feature>
<feature type="region of interest" description="Disordered" evidence="1">
    <location>
        <begin position="143"/>
        <end position="162"/>
    </location>
</feature>
<keyword evidence="2" id="KW-1133">Transmembrane helix</keyword>
<keyword evidence="2" id="KW-0812">Transmembrane</keyword>
<keyword evidence="2" id="KW-0472">Membrane</keyword>
<name>A0A7S4S561_9STRA</name>
<dbReference type="EMBL" id="HBNS01037631">
    <property type="protein sequence ID" value="CAE4634716.1"/>
    <property type="molecule type" value="Transcribed_RNA"/>
</dbReference>
<accession>A0A7S4S561</accession>
<feature type="region of interest" description="Disordered" evidence="1">
    <location>
        <begin position="1"/>
        <end position="108"/>
    </location>
</feature>
<dbReference type="Gene3D" id="3.90.550.10">
    <property type="entry name" value="Spore Coat Polysaccharide Biosynthesis Protein SpsA, Chain A"/>
    <property type="match status" value="1"/>
</dbReference>